<dbReference type="AlphaFoldDB" id="A0A9N9H357"/>
<name>A0A9N9H357_9GLOM</name>
<feature type="non-terminal residue" evidence="2">
    <location>
        <position position="94"/>
    </location>
</feature>
<evidence type="ECO:0000313" key="2">
    <source>
        <dbReference type="EMBL" id="CAG8643825.1"/>
    </source>
</evidence>
<reference evidence="2" key="1">
    <citation type="submission" date="2021-06" db="EMBL/GenBank/DDBJ databases">
        <authorList>
            <person name="Kallberg Y."/>
            <person name="Tangrot J."/>
            <person name="Rosling A."/>
        </authorList>
    </citation>
    <scope>NUCLEOTIDE SEQUENCE</scope>
    <source>
        <strain evidence="2">BR232B</strain>
    </source>
</reference>
<sequence length="94" mass="10948">MSHNAHQSKKTKSKRGRKRRTVPEESDLTGRNHFMVVNKQKRRVTEKDANYKGERHLLPTVEKPVDESAQEPVVEHEHTTMVNNSIGRQEFAQM</sequence>
<feature type="compositionally biased region" description="Basic and acidic residues" evidence="1">
    <location>
        <begin position="43"/>
        <end position="57"/>
    </location>
</feature>
<organism evidence="2 3">
    <name type="scientific">Paraglomus brasilianum</name>
    <dbReference type="NCBI Taxonomy" id="144538"/>
    <lineage>
        <taxon>Eukaryota</taxon>
        <taxon>Fungi</taxon>
        <taxon>Fungi incertae sedis</taxon>
        <taxon>Mucoromycota</taxon>
        <taxon>Glomeromycotina</taxon>
        <taxon>Glomeromycetes</taxon>
        <taxon>Paraglomerales</taxon>
        <taxon>Paraglomeraceae</taxon>
        <taxon>Paraglomus</taxon>
    </lineage>
</organism>
<accession>A0A9N9H357</accession>
<protein>
    <submittedName>
        <fullName evidence="2">8001_t:CDS:1</fullName>
    </submittedName>
</protein>
<dbReference type="Proteomes" id="UP000789739">
    <property type="component" value="Unassembled WGS sequence"/>
</dbReference>
<keyword evidence="3" id="KW-1185">Reference proteome</keyword>
<comment type="caution">
    <text evidence="2">The sequence shown here is derived from an EMBL/GenBank/DDBJ whole genome shotgun (WGS) entry which is preliminary data.</text>
</comment>
<feature type="region of interest" description="Disordered" evidence="1">
    <location>
        <begin position="1"/>
        <end position="75"/>
    </location>
</feature>
<gene>
    <name evidence="2" type="ORF">PBRASI_LOCUS9920</name>
</gene>
<evidence type="ECO:0000256" key="1">
    <source>
        <dbReference type="SAM" id="MobiDB-lite"/>
    </source>
</evidence>
<dbReference type="EMBL" id="CAJVPI010002464">
    <property type="protein sequence ID" value="CAG8643825.1"/>
    <property type="molecule type" value="Genomic_DNA"/>
</dbReference>
<proteinExistence type="predicted"/>
<evidence type="ECO:0000313" key="3">
    <source>
        <dbReference type="Proteomes" id="UP000789739"/>
    </source>
</evidence>
<feature type="compositionally biased region" description="Basic residues" evidence="1">
    <location>
        <begin position="1"/>
        <end position="20"/>
    </location>
</feature>